<dbReference type="Gene3D" id="3.80.10.10">
    <property type="entry name" value="Ribonuclease Inhibitor"/>
    <property type="match status" value="1"/>
</dbReference>
<dbReference type="Proteomes" id="UP000287166">
    <property type="component" value="Unassembled WGS sequence"/>
</dbReference>
<dbReference type="Gene3D" id="1.20.1280.50">
    <property type="match status" value="1"/>
</dbReference>
<gene>
    <name evidence="1" type="ORF">SCP_1800390</name>
</gene>
<dbReference type="OrthoDB" id="2803547at2759"/>
<accession>A0A401H6E6</accession>
<dbReference type="SUPFAM" id="SSF52047">
    <property type="entry name" value="RNI-like"/>
    <property type="match status" value="1"/>
</dbReference>
<sequence length="565" mass="62118">MEHIPSLTRALCTAQSLVSKLRKTGGHESLDTLYTLEEVLASTLSTVRSSINIFSPINQCPNDVLSIIFQYAVALINESAGEFQWPFSSLRSSPRLIDLTHVCRRWRVLLLDRPLLWTHIGDHLGSDPLLRAAPTFLERSREASLKLHVRVMSARQMQTISHFFESNLSRIEELHVKHTPDLFGLHHSAPALKVLTMESVQKSPGQTVFAGDVPLLRALTMQSMSWFPKNPLPSLTHLCIYSKKAPGTNHGGFQHYITSLLSGLADFLDACPGLEELIVSDAPLLVVPSTSDRPPVTLKHLRRLSIGEMPIGVLSWFLTHIKSHDELSTRIFGLRCDGPSSTLSLPNIPPLNGSTILHVGTSSPFVLVVTATDSSAAVRIECGIPRLRKLHTVPDGILPWASWPLSTITELHVTGSKCVSDFGGLPTLFRALPSLSVFTYVGGLNRLRFILSALTNALSPFATYPLPCPSLATLQICFDSESYMICEALAEFAATRARAGCPLRDVVIQCNDPGAIDDGILPGFNLIKHVQSVQYGQSRGVTPAVRWPAAACMGNTHMFWPLWQW</sequence>
<dbReference type="GeneID" id="38786934"/>
<comment type="caution">
    <text evidence="1">The sequence shown here is derived from an EMBL/GenBank/DDBJ whole genome shotgun (WGS) entry which is preliminary data.</text>
</comment>
<protein>
    <submittedName>
        <fullName evidence="1">Uncharacterized protein</fullName>
    </submittedName>
</protein>
<name>A0A401H6E6_9APHY</name>
<dbReference type="EMBL" id="BFAD01000018">
    <property type="protein sequence ID" value="GBE90017.1"/>
    <property type="molecule type" value="Genomic_DNA"/>
</dbReference>
<dbReference type="InParanoid" id="A0A401H6E6"/>
<dbReference type="RefSeq" id="XP_027620930.1">
    <property type="nucleotide sequence ID" value="XM_027765129.1"/>
</dbReference>
<organism evidence="1 2">
    <name type="scientific">Sparassis crispa</name>
    <dbReference type="NCBI Taxonomy" id="139825"/>
    <lineage>
        <taxon>Eukaryota</taxon>
        <taxon>Fungi</taxon>
        <taxon>Dikarya</taxon>
        <taxon>Basidiomycota</taxon>
        <taxon>Agaricomycotina</taxon>
        <taxon>Agaricomycetes</taxon>
        <taxon>Polyporales</taxon>
        <taxon>Sparassidaceae</taxon>
        <taxon>Sparassis</taxon>
    </lineage>
</organism>
<reference evidence="1 2" key="1">
    <citation type="journal article" date="2018" name="Sci. Rep.">
        <title>Genome sequence of the cauliflower mushroom Sparassis crispa (Hanabiratake) and its association with beneficial usage.</title>
        <authorList>
            <person name="Kiyama R."/>
            <person name="Furutani Y."/>
            <person name="Kawaguchi K."/>
            <person name="Nakanishi T."/>
        </authorList>
    </citation>
    <scope>NUCLEOTIDE SEQUENCE [LARGE SCALE GENOMIC DNA]</scope>
</reference>
<keyword evidence="2" id="KW-1185">Reference proteome</keyword>
<dbReference type="InterPro" id="IPR032675">
    <property type="entry name" value="LRR_dom_sf"/>
</dbReference>
<evidence type="ECO:0000313" key="1">
    <source>
        <dbReference type="EMBL" id="GBE90017.1"/>
    </source>
</evidence>
<dbReference type="AlphaFoldDB" id="A0A401H6E6"/>
<evidence type="ECO:0000313" key="2">
    <source>
        <dbReference type="Proteomes" id="UP000287166"/>
    </source>
</evidence>
<proteinExistence type="predicted"/>
<dbReference type="STRING" id="139825.A0A401H6E6"/>